<evidence type="ECO:0000313" key="2">
    <source>
        <dbReference type="EMBL" id="CAB1426338.1"/>
    </source>
</evidence>
<dbReference type="EMBL" id="CADEAL010000880">
    <property type="protein sequence ID" value="CAB1426338.1"/>
    <property type="molecule type" value="Genomic_DNA"/>
</dbReference>
<dbReference type="Proteomes" id="UP001153269">
    <property type="component" value="Unassembled WGS sequence"/>
</dbReference>
<proteinExistence type="predicted"/>
<reference evidence="2" key="1">
    <citation type="submission" date="2020-03" db="EMBL/GenBank/DDBJ databases">
        <authorList>
            <person name="Weist P."/>
        </authorList>
    </citation>
    <scope>NUCLEOTIDE SEQUENCE</scope>
</reference>
<organism evidence="2 3">
    <name type="scientific">Pleuronectes platessa</name>
    <name type="common">European plaice</name>
    <dbReference type="NCBI Taxonomy" id="8262"/>
    <lineage>
        <taxon>Eukaryota</taxon>
        <taxon>Metazoa</taxon>
        <taxon>Chordata</taxon>
        <taxon>Craniata</taxon>
        <taxon>Vertebrata</taxon>
        <taxon>Euteleostomi</taxon>
        <taxon>Actinopterygii</taxon>
        <taxon>Neopterygii</taxon>
        <taxon>Teleostei</taxon>
        <taxon>Neoteleostei</taxon>
        <taxon>Acanthomorphata</taxon>
        <taxon>Carangaria</taxon>
        <taxon>Pleuronectiformes</taxon>
        <taxon>Pleuronectoidei</taxon>
        <taxon>Pleuronectidae</taxon>
        <taxon>Pleuronectes</taxon>
    </lineage>
</organism>
<accession>A0A9N7U7H6</accession>
<feature type="compositionally biased region" description="Pro residues" evidence="1">
    <location>
        <begin position="164"/>
        <end position="174"/>
    </location>
</feature>
<dbReference type="AlphaFoldDB" id="A0A9N7U7H6"/>
<keyword evidence="3" id="KW-1185">Reference proteome</keyword>
<evidence type="ECO:0000256" key="1">
    <source>
        <dbReference type="SAM" id="MobiDB-lite"/>
    </source>
</evidence>
<name>A0A9N7U7H6_PLEPL</name>
<feature type="compositionally biased region" description="Polar residues" evidence="1">
    <location>
        <begin position="48"/>
        <end position="59"/>
    </location>
</feature>
<comment type="caution">
    <text evidence="2">The sequence shown here is derived from an EMBL/GenBank/DDBJ whole genome shotgun (WGS) entry which is preliminary data.</text>
</comment>
<gene>
    <name evidence="2" type="ORF">PLEPLA_LOCUS14274</name>
</gene>
<feature type="region of interest" description="Disordered" evidence="1">
    <location>
        <begin position="93"/>
        <end position="112"/>
    </location>
</feature>
<protein>
    <submittedName>
        <fullName evidence="2">Uncharacterized protein</fullName>
    </submittedName>
</protein>
<feature type="region of interest" description="Disordered" evidence="1">
    <location>
        <begin position="12"/>
        <end position="59"/>
    </location>
</feature>
<sequence length="329" mass="35733">MNSYAHCLKKTWGRGGGGQEVEQNSPSSFAPCREAADRSRSYAGESGSGETLDNNSDNQASCCGGQTQFIHQSTAQKAMQESRVLVQTHLLTSSLQPPSREGAGNTGSKAPLRLPSLVAAGRESRGRSSMARLSLSEPSLLNLNENIQFEGFSNVRRPSVLQRRPPPPPPPPSKAPALLPCRTWLPSGSSQNLQDRQRGPGCSRPVYFHFSQAIQPRSRPARRHSYNPTPNADNLRPLGMHNSSPQREPLSVIGKPYLRSCSQHLAPAAAAPAPAPAPTRAQLHVFLPTEAEAEEVDRESVDEGFMDELDCKMTSLKLQQGALKTLTYH</sequence>
<feature type="region of interest" description="Disordered" evidence="1">
    <location>
        <begin position="156"/>
        <end position="250"/>
    </location>
</feature>
<evidence type="ECO:0000313" key="3">
    <source>
        <dbReference type="Proteomes" id="UP001153269"/>
    </source>
</evidence>